<organism evidence="1 2">
    <name type="scientific">Citrobacter amalonaticus</name>
    <dbReference type="NCBI Taxonomy" id="35703"/>
    <lineage>
        <taxon>Bacteria</taxon>
        <taxon>Pseudomonadati</taxon>
        <taxon>Pseudomonadota</taxon>
        <taxon>Gammaproteobacteria</taxon>
        <taxon>Enterobacterales</taxon>
        <taxon>Enterobacteriaceae</taxon>
        <taxon>Citrobacter</taxon>
    </lineage>
</organism>
<evidence type="ECO:0000313" key="1">
    <source>
        <dbReference type="EMBL" id="POU64055.1"/>
    </source>
</evidence>
<accession>A0A2S4RV80</accession>
<protein>
    <submittedName>
        <fullName evidence="1">Uncharacterized protein</fullName>
    </submittedName>
</protein>
<dbReference type="AlphaFoldDB" id="A0A2S4RV80"/>
<reference evidence="1 2" key="1">
    <citation type="submission" date="2018-01" db="EMBL/GenBank/DDBJ databases">
        <title>Complete genome sequences of 14 Citrobacter spp. isolated from plant in Canada.</title>
        <authorList>
            <person name="Bhandare S.G."/>
            <person name="Colavecchio A."/>
            <person name="Jeukens J."/>
            <person name="Emond-Rheault J.-G."/>
            <person name="Freschi L."/>
            <person name="Hamel J."/>
            <person name="Kukavica-Ibrulj I."/>
            <person name="Levesque R."/>
            <person name="Goodridge L."/>
        </authorList>
    </citation>
    <scope>NUCLEOTIDE SEQUENCE [LARGE SCALE GENOMIC DNA]</scope>
    <source>
        <strain evidence="1 2">S1285</strain>
    </source>
</reference>
<gene>
    <name evidence="1" type="ORF">C3430_17900</name>
</gene>
<comment type="caution">
    <text evidence="1">The sequence shown here is derived from an EMBL/GenBank/DDBJ whole genome shotgun (WGS) entry which is preliminary data.</text>
</comment>
<evidence type="ECO:0000313" key="2">
    <source>
        <dbReference type="Proteomes" id="UP000237003"/>
    </source>
</evidence>
<name>A0A2S4RV80_CITAM</name>
<dbReference type="Proteomes" id="UP000237003">
    <property type="component" value="Unassembled WGS sequence"/>
</dbReference>
<dbReference type="EMBL" id="PQLX01000006">
    <property type="protein sequence ID" value="POU64055.1"/>
    <property type="molecule type" value="Genomic_DNA"/>
</dbReference>
<proteinExistence type="predicted"/>
<dbReference type="OrthoDB" id="9900553at2"/>
<sequence>MYFYQGNKKRYQYICEHQIWVLGRVIGIYNQITHKNEEMLEPLWRKYDSDIEGISLFCSKMEAAFYSTYLEENFNEKWDVYPLDDFNIKEMMMHNYSTKKTHAYNLLLSAGFWANKDNKIIRCNCHLVQATIPITYNSGAITKDSEYPILEIPENVTEKFNKMWKRRYANFISHTKSQCNYHSDYLKEQSLIAFKNIKIKEFDEISDCVYLATWDNDWIFCNPDDLIK</sequence>
<dbReference type="RefSeq" id="WP_103778703.1">
    <property type="nucleotide sequence ID" value="NZ_PQLX01000006.1"/>
</dbReference>